<reference evidence="1" key="1">
    <citation type="journal article" date="2015" name="Nature">
        <title>Complex archaea that bridge the gap between prokaryotes and eukaryotes.</title>
        <authorList>
            <person name="Spang A."/>
            <person name="Saw J.H."/>
            <person name="Jorgensen S.L."/>
            <person name="Zaremba-Niedzwiedzka K."/>
            <person name="Martijn J."/>
            <person name="Lind A.E."/>
            <person name="van Eijk R."/>
            <person name="Schleper C."/>
            <person name="Guy L."/>
            <person name="Ettema T.J."/>
        </authorList>
    </citation>
    <scope>NUCLEOTIDE SEQUENCE</scope>
</reference>
<protein>
    <submittedName>
        <fullName evidence="1">Uncharacterized protein</fullName>
    </submittedName>
</protein>
<evidence type="ECO:0000313" key="1">
    <source>
        <dbReference type="EMBL" id="KKL05791.1"/>
    </source>
</evidence>
<dbReference type="AlphaFoldDB" id="A0A0F9CJC9"/>
<accession>A0A0F9CJC9</accession>
<dbReference type="EMBL" id="LAZR01043974">
    <property type="protein sequence ID" value="KKL05791.1"/>
    <property type="molecule type" value="Genomic_DNA"/>
</dbReference>
<name>A0A0F9CJC9_9ZZZZ</name>
<organism evidence="1">
    <name type="scientific">marine sediment metagenome</name>
    <dbReference type="NCBI Taxonomy" id="412755"/>
    <lineage>
        <taxon>unclassified sequences</taxon>
        <taxon>metagenomes</taxon>
        <taxon>ecological metagenomes</taxon>
    </lineage>
</organism>
<gene>
    <name evidence="1" type="ORF">LCGC14_2602470</name>
</gene>
<sequence>MTKTDERTALMMRQMKNWQPGSAMSKDRCWQRSKGLLSRIGEWFRKYYRIVSGDNQ</sequence>
<comment type="caution">
    <text evidence="1">The sequence shown here is derived from an EMBL/GenBank/DDBJ whole genome shotgun (WGS) entry which is preliminary data.</text>
</comment>
<proteinExistence type="predicted"/>